<name>A0A318JHL9_9NEIS</name>
<feature type="transmembrane region" description="Helical" evidence="7">
    <location>
        <begin position="103"/>
        <end position="125"/>
    </location>
</feature>
<accession>A0A318JHL9</accession>
<dbReference type="RefSeq" id="WP_110313217.1">
    <property type="nucleotide sequence ID" value="NZ_QJKC01000005.1"/>
</dbReference>
<comment type="caution">
    <text evidence="8">The sequence shown here is derived from an EMBL/GenBank/DDBJ whole genome shotgun (WGS) entry which is preliminary data.</text>
</comment>
<keyword evidence="9" id="KW-1185">Reference proteome</keyword>
<evidence type="ECO:0000256" key="3">
    <source>
        <dbReference type="ARBA" id="ARBA00022475"/>
    </source>
</evidence>
<evidence type="ECO:0000313" key="9">
    <source>
        <dbReference type="Proteomes" id="UP000248395"/>
    </source>
</evidence>
<evidence type="ECO:0000256" key="4">
    <source>
        <dbReference type="ARBA" id="ARBA00022692"/>
    </source>
</evidence>
<dbReference type="EMBL" id="QJKC01000005">
    <property type="protein sequence ID" value="PXX49161.1"/>
    <property type="molecule type" value="Genomic_DNA"/>
</dbReference>
<sequence length="223" mass="23691">MDLPAVLFPLWLLWAAAALAGLVLGFAATRVRWRQLDAAACNAWMGAVVLLLGLWLMKGGLKPGLSFHMLGATVLTLLMGPWLALLAMALLLLALVAGGHGDLLALGLNWLLAAALPVALSSLLLQLARRHLPAQLFVYVFLNAFVAGGLSLFLSGAAGMLALGLSGGYAADYLLEEALPFYFLLSWSEAFISGLVMAILIVYRPQWVASFDDAAYLGRGPEI</sequence>
<reference evidence="8 9" key="1">
    <citation type="submission" date="2018-05" db="EMBL/GenBank/DDBJ databases">
        <title>Genomic Encyclopedia of Type Strains, Phase IV (KMG-IV): sequencing the most valuable type-strain genomes for metagenomic binning, comparative biology and taxonomic classification.</title>
        <authorList>
            <person name="Goeker M."/>
        </authorList>
    </citation>
    <scope>NUCLEOTIDE SEQUENCE [LARGE SCALE GENOMIC DNA]</scope>
    <source>
        <strain evidence="8 9">DSM 25134</strain>
    </source>
</reference>
<evidence type="ECO:0000256" key="7">
    <source>
        <dbReference type="SAM" id="Phobius"/>
    </source>
</evidence>
<dbReference type="GO" id="GO:0000041">
    <property type="term" value="P:transition metal ion transport"/>
    <property type="evidence" value="ECO:0007669"/>
    <property type="project" value="InterPro"/>
</dbReference>
<dbReference type="AlphaFoldDB" id="A0A318JHL9"/>
<feature type="transmembrane region" description="Helical" evidence="7">
    <location>
        <begin position="181"/>
        <end position="203"/>
    </location>
</feature>
<dbReference type="Proteomes" id="UP000248395">
    <property type="component" value="Unassembled WGS sequence"/>
</dbReference>
<evidence type="ECO:0000313" key="8">
    <source>
        <dbReference type="EMBL" id="PXX49161.1"/>
    </source>
</evidence>
<dbReference type="Pfam" id="PF01891">
    <property type="entry name" value="CbiM"/>
    <property type="match status" value="1"/>
</dbReference>
<dbReference type="Gene3D" id="1.10.1760.20">
    <property type="match status" value="1"/>
</dbReference>
<feature type="transmembrane region" description="Helical" evidence="7">
    <location>
        <begin position="37"/>
        <end position="57"/>
    </location>
</feature>
<keyword evidence="5 7" id="KW-1133">Transmembrane helix</keyword>
<keyword evidence="2" id="KW-0813">Transport</keyword>
<evidence type="ECO:0000256" key="1">
    <source>
        <dbReference type="ARBA" id="ARBA00004651"/>
    </source>
</evidence>
<keyword evidence="3" id="KW-1003">Cell membrane</keyword>
<dbReference type="GO" id="GO:0005886">
    <property type="term" value="C:plasma membrane"/>
    <property type="evidence" value="ECO:0007669"/>
    <property type="project" value="UniProtKB-SubCell"/>
</dbReference>
<keyword evidence="4 7" id="KW-0812">Transmembrane</keyword>
<feature type="transmembrane region" description="Helical" evidence="7">
    <location>
        <begin position="69"/>
        <end position="97"/>
    </location>
</feature>
<dbReference type="InterPro" id="IPR002751">
    <property type="entry name" value="CbiM/NikMN"/>
</dbReference>
<dbReference type="OrthoDB" id="5297929at2"/>
<gene>
    <name evidence="8" type="ORF">DFR38_105204</name>
</gene>
<evidence type="ECO:0000256" key="6">
    <source>
        <dbReference type="ARBA" id="ARBA00023136"/>
    </source>
</evidence>
<organism evidence="8 9">
    <name type="scientific">Aquitalea magnusonii</name>
    <dbReference type="NCBI Taxonomy" id="332411"/>
    <lineage>
        <taxon>Bacteria</taxon>
        <taxon>Pseudomonadati</taxon>
        <taxon>Pseudomonadota</taxon>
        <taxon>Betaproteobacteria</taxon>
        <taxon>Neisseriales</taxon>
        <taxon>Chromobacteriaceae</taxon>
        <taxon>Aquitalea</taxon>
    </lineage>
</organism>
<feature type="transmembrane region" description="Helical" evidence="7">
    <location>
        <begin position="137"/>
        <end position="161"/>
    </location>
</feature>
<proteinExistence type="predicted"/>
<evidence type="ECO:0000256" key="2">
    <source>
        <dbReference type="ARBA" id="ARBA00022448"/>
    </source>
</evidence>
<keyword evidence="6 7" id="KW-0472">Membrane</keyword>
<protein>
    <submittedName>
        <fullName evidence="8">Putative membrane protein</fullName>
    </submittedName>
</protein>
<evidence type="ECO:0000256" key="5">
    <source>
        <dbReference type="ARBA" id="ARBA00022989"/>
    </source>
</evidence>
<comment type="subcellular location">
    <subcellularLocation>
        <location evidence="1">Cell membrane</location>
        <topology evidence="1">Multi-pass membrane protein</topology>
    </subcellularLocation>
</comment>